<name>A0A6G5QEE1_9BACT</name>
<dbReference type="Proteomes" id="UP000503264">
    <property type="component" value="Chromosome"/>
</dbReference>
<proteinExistence type="predicted"/>
<dbReference type="Gene3D" id="2.40.320.10">
    <property type="entry name" value="Hypothetical Protein Pfu-838710-001"/>
    <property type="match status" value="1"/>
</dbReference>
<evidence type="ECO:0000313" key="1">
    <source>
        <dbReference type="EMBL" id="QCD43994.1"/>
    </source>
</evidence>
<keyword evidence="2" id="KW-1185">Reference proteome</keyword>
<dbReference type="EMBL" id="CP012542">
    <property type="protein sequence ID" value="QCD43994.1"/>
    <property type="molecule type" value="Genomic_DNA"/>
</dbReference>
<sequence>MGAKIIRKFLLKDDSLLKFLTAQNVKFIHDYKEHLDGQLCKHIYGFKLNNNQTNIEIYGGDFSGLCMLEITFNDELYGVFFKTPEFLNDFIECEVTDKSEFSEQNLLKFGLPNEKFDLCEIFYILKNHDLSLNYPSSIRVKDAVAVLLFTLNLKIIRAKERFLSQSDPDDFIKIFLYVSQSIAILEFFIGVFDEKTTQFFLKNFKELFAKLEQNSQILSSLSLLEDFKNSELMIYFLEHALTNSSKNVSLALQESLFLKDWEVFLSDTSDFFRGENSDEKLIVFVSKQLRLSILECLKSFKKLDENSKNMKFYEILDKTQVIGAMFENFNHLFNLKKPAKLNKKLKNKLLKLYDLDILLEFIQKAGDGEQNDKLKAKIYSKIYKIREKILNSNFKNQKLIELKKYYQKA</sequence>
<dbReference type="RefSeq" id="WP_171993288.1">
    <property type="nucleotide sequence ID" value="NZ_CP012542.1"/>
</dbReference>
<reference evidence="1 2" key="1">
    <citation type="submission" date="2016-07" db="EMBL/GenBank/DDBJ databases">
        <title>Comparative genomics of the Campylobacter concisus group.</title>
        <authorList>
            <person name="Miller W.G."/>
            <person name="Yee E."/>
            <person name="Chapman M.H."/>
            <person name="Huynh S."/>
            <person name="Bono J.L."/>
            <person name="On S.L.W."/>
            <person name="StLeger J."/>
            <person name="Foster G."/>
            <person name="Parker C.T."/>
        </authorList>
    </citation>
    <scope>NUCLEOTIDE SEQUENCE [LARGE SCALE GENOMIC DNA]</scope>
    <source>
        <strain evidence="1 2">CCUG 21559</strain>
    </source>
</reference>
<protein>
    <submittedName>
        <fullName evidence="1">Uncharacterized protein</fullName>
    </submittedName>
</protein>
<accession>A0A6G5QEE1</accession>
<evidence type="ECO:0000313" key="2">
    <source>
        <dbReference type="Proteomes" id="UP000503264"/>
    </source>
</evidence>
<organism evidence="1 2">
    <name type="scientific">Campylobacter mucosalis CCUG 21559</name>
    <dbReference type="NCBI Taxonomy" id="1032067"/>
    <lineage>
        <taxon>Bacteria</taxon>
        <taxon>Pseudomonadati</taxon>
        <taxon>Campylobacterota</taxon>
        <taxon>Epsilonproteobacteria</taxon>
        <taxon>Campylobacterales</taxon>
        <taxon>Campylobacteraceae</taxon>
        <taxon>Campylobacter</taxon>
    </lineage>
</organism>
<gene>
    <name evidence="1" type="ORF">CMUC_0175</name>
</gene>
<dbReference type="AlphaFoldDB" id="A0A6G5QEE1"/>